<dbReference type="EMBL" id="SRMO01000001">
    <property type="protein sequence ID" value="TGG96883.1"/>
    <property type="molecule type" value="Genomic_DNA"/>
</dbReference>
<dbReference type="Proteomes" id="UP000317990">
    <property type="component" value="Unassembled WGS sequence"/>
</dbReference>
<dbReference type="InterPro" id="IPR029063">
    <property type="entry name" value="SAM-dependent_MTases_sf"/>
</dbReference>
<dbReference type="GO" id="GO:0008168">
    <property type="term" value="F:methyltransferase activity"/>
    <property type="evidence" value="ECO:0007669"/>
    <property type="project" value="InterPro"/>
</dbReference>
<feature type="domain" description="DUF1156" evidence="1">
    <location>
        <begin position="9"/>
        <end position="59"/>
    </location>
</feature>
<dbReference type="GO" id="GO:0003676">
    <property type="term" value="F:nucleic acid binding"/>
    <property type="evidence" value="ECO:0007669"/>
    <property type="project" value="InterPro"/>
</dbReference>
<evidence type="ECO:0000313" key="3">
    <source>
        <dbReference type="Proteomes" id="UP000317990"/>
    </source>
</evidence>
<sequence length="1009" mass="111248">MTKRLIEEWLPIAELGEESMRERRSMTALPPIYYLHVWWARRPLVASRAAVLASLLPADADKATFMHMLGIHGDPVAAKKRIAKATREGVRLGANVYGYSRAFSYSPSEKEVFWLLEEAQKLGIDQPIVLDPTAGGGSIPFETLRLGCKTLANDINPVAVLVQKATYEWPAKYGHTLTEEFNRLSQRFLDLAELHFKEIYPAEPPDSQVLGYLWARTIHCPYCAGKVPLSPNWKLAPDGTGVKLVQHLGEGPGDSERHCSFVIVGSASQQSEGTVKGGAATCPYPDCGRVIDGAQVKAQAQAGGMGEQLFAVVFKRRLPTEYTKTGKPRKSKWERGYRAPRLEDDNSTAIGAALSDKLPAWEALDLVPNEPVPRGNKTDEPIRYGLTNWRDLFSPRQLLCHGTGVEIFRELVNEESAKAGGLSDGTRAALAYIGLALDKLRDYNARMTRWHSNREVVVNTFDRHDFAFKWSYAEMAPLIVGLGYDWAFGQVSKCIKELIDLITPEAAASSVGGPLFSASNQEAGNGRAASLLISCGSGDSLAHLADGTVDAVVMDPPYYDNVMYAELSDFFYVWLKRTAGLLYPELFLAPLTDKENEAVANPALHRGRKGARALAGLGYQQKMAGIFAECHRVLRDDGVMTLMFTHKATGAWDALTKGLIDAGFAITASWPINTEAEGSLHIKDKSAANSTIFLVCRPRPQKHPADGVHYWEDLEPRVKAAVRQRIEQFQAAGIRGVDLYLSCFGPALEEFSRHWPIRRGQPRPIEEKPRRRGRARIGLDALLGEDDPYAVTPEDALDAARREVKAWRVEKLTSGRRRVRLDPLTEWFVLAWDAFEAPQFPFDEALRLARVVGLDLDKDVVGVLAEKKTSNLILWDSSTRASKGRLGAPDGSRAWIDAIHHCAHRARRIDLNAARQLVDDNGLASSADFLTALEAVLEVLPISARYTGFDPVKAAVPAASDFEALENLRRLAFAAQVVPPKQLELVQAELAEACRAGEVSNRVAPRIAG</sequence>
<evidence type="ECO:0000259" key="1">
    <source>
        <dbReference type="Pfam" id="PF06634"/>
    </source>
</evidence>
<evidence type="ECO:0000313" key="2">
    <source>
        <dbReference type="EMBL" id="TGG96883.1"/>
    </source>
</evidence>
<gene>
    <name evidence="2" type="ORF">ERJ67_00450</name>
</gene>
<proteinExistence type="predicted"/>
<accession>A0A524RRC9</accession>
<dbReference type="SUPFAM" id="SSF53335">
    <property type="entry name" value="S-adenosyl-L-methionine-dependent methyltransferases"/>
    <property type="match status" value="2"/>
</dbReference>
<organism evidence="2 3">
    <name type="scientific">Aphanocapsa feldmannii 277cV</name>
    <dbReference type="NCBI Taxonomy" id="2507553"/>
    <lineage>
        <taxon>Bacteria</taxon>
        <taxon>Bacillati</taxon>
        <taxon>Cyanobacteriota</taxon>
        <taxon>Cyanophyceae</taxon>
        <taxon>Oscillatoriophycideae</taxon>
        <taxon>Chroococcales</taxon>
        <taxon>Microcystaceae</taxon>
        <taxon>Aphanocapsa</taxon>
    </lineage>
</organism>
<dbReference type="AlphaFoldDB" id="A0A524RRC9"/>
<protein>
    <submittedName>
        <fullName evidence="2">DUF1156 domain-containing protein</fullName>
    </submittedName>
</protein>
<name>A0A524RRC9_9CHRO</name>
<dbReference type="Pfam" id="PF06634">
    <property type="entry name" value="DUF1156"/>
    <property type="match status" value="1"/>
</dbReference>
<comment type="caution">
    <text evidence="2">The sequence shown here is derived from an EMBL/GenBank/DDBJ whole genome shotgun (WGS) entry which is preliminary data.</text>
</comment>
<dbReference type="Gene3D" id="3.40.50.150">
    <property type="entry name" value="Vaccinia Virus protein VP39"/>
    <property type="match status" value="1"/>
</dbReference>
<dbReference type="InterPro" id="IPR002052">
    <property type="entry name" value="DNA_methylase_N6_adenine_CS"/>
</dbReference>
<reference evidence="2 3" key="1">
    <citation type="journal article" date="2019" name="mSystems">
        <title>Life at home and on the roam: Genomic adaptions reflect the dual lifestyle of an intracellular, facultative symbiont.</title>
        <authorList>
            <person name="Burgsdorf I."/>
        </authorList>
    </citation>
    <scope>NUCLEOTIDE SEQUENCE [LARGE SCALE GENOMIC DNA]</scope>
    <source>
        <strain evidence="2">277cV</strain>
    </source>
</reference>
<dbReference type="GO" id="GO:0032259">
    <property type="term" value="P:methylation"/>
    <property type="evidence" value="ECO:0007669"/>
    <property type="project" value="InterPro"/>
</dbReference>
<dbReference type="PROSITE" id="PS00092">
    <property type="entry name" value="N6_MTASE"/>
    <property type="match status" value="1"/>
</dbReference>
<dbReference type="InterPro" id="IPR009537">
    <property type="entry name" value="DUF1156"/>
</dbReference>